<protein>
    <submittedName>
        <fullName evidence="3">Polysaccharide pyruvyl transferase family protein</fullName>
    </submittedName>
</protein>
<feature type="transmembrane region" description="Helical" evidence="1">
    <location>
        <begin position="265"/>
        <end position="296"/>
    </location>
</feature>
<feature type="transmembrane region" description="Helical" evidence="1">
    <location>
        <begin position="178"/>
        <end position="197"/>
    </location>
</feature>
<organism evidence="3">
    <name type="scientific">Erysipelothrix tonsillarum</name>
    <dbReference type="NCBI Taxonomy" id="38402"/>
    <lineage>
        <taxon>Bacteria</taxon>
        <taxon>Bacillati</taxon>
        <taxon>Bacillota</taxon>
        <taxon>Erysipelotrichia</taxon>
        <taxon>Erysipelotrichales</taxon>
        <taxon>Erysipelotrichaceae</taxon>
        <taxon>Erysipelothrix</taxon>
    </lineage>
</organism>
<name>A0A6S6I7P6_9FIRM</name>
<dbReference type="AlphaFoldDB" id="A0A6S6I7P6"/>
<proteinExistence type="predicted"/>
<evidence type="ECO:0000256" key="1">
    <source>
        <dbReference type="SAM" id="Phobius"/>
    </source>
</evidence>
<feature type="transmembrane region" description="Helical" evidence="1">
    <location>
        <begin position="23"/>
        <end position="56"/>
    </location>
</feature>
<feature type="transmembrane region" description="Helical" evidence="1">
    <location>
        <begin position="93"/>
        <end position="112"/>
    </location>
</feature>
<keyword evidence="1" id="KW-0472">Membrane</keyword>
<accession>A0A6S6I7P6</accession>
<feature type="transmembrane region" description="Helical" evidence="1">
    <location>
        <begin position="435"/>
        <end position="452"/>
    </location>
</feature>
<feature type="transmembrane region" description="Helical" evidence="1">
    <location>
        <begin position="395"/>
        <end position="415"/>
    </location>
</feature>
<feature type="transmembrane region" description="Helical" evidence="1">
    <location>
        <begin position="317"/>
        <end position="340"/>
    </location>
</feature>
<dbReference type="Pfam" id="PF04230">
    <property type="entry name" value="PS_pyruv_trans"/>
    <property type="match status" value="1"/>
</dbReference>
<feature type="domain" description="Polysaccharide pyruvyl transferase" evidence="2">
    <location>
        <begin position="503"/>
        <end position="803"/>
    </location>
</feature>
<reference evidence="3" key="1">
    <citation type="submission" date="2020-02" db="EMBL/GenBank/DDBJ databases">
        <title>Development of a multiplex PCR-based assay for rapid serotyping of Erysipelothrix species.</title>
        <authorList>
            <person name="Shimoji Y."/>
            <person name="Shiraiwa K."/>
            <person name="Tominaga H."/>
            <person name="Nishikawa S."/>
            <person name="Eguchi M."/>
            <person name="Hikono H."/>
            <person name="Ogawa Y."/>
        </authorList>
    </citation>
    <scope>NUCLEOTIDE SEQUENCE</scope>
    <source>
        <strain evidence="3">KS20A</strain>
    </source>
</reference>
<evidence type="ECO:0000259" key="2">
    <source>
        <dbReference type="Pfam" id="PF04230"/>
    </source>
</evidence>
<dbReference type="GO" id="GO:0016740">
    <property type="term" value="F:transferase activity"/>
    <property type="evidence" value="ECO:0007669"/>
    <property type="project" value="UniProtKB-KW"/>
</dbReference>
<sequence>MINSIKKNISCIFKDRKLIEVNLIFFVLMVVASFSRAFTYIGILVIAAYSVYLIFFEEVDLEILGKNAIFLVLFQNFCIGIGAHLFSNSHSSLSILTQVPTMFIVGIGVLSLINNKISKFDKIFGFYFIILIIYFVFGTGPLMPRLVYVRNFTVFYFSYQVGKYCLRTSKSRKSFLDYAIFLGVISGIFGIVGMIFGKQFYLSVGVLETYVAKRHTSFTNGIPANFRTIVGGNWVQRLPGLFYDPVNYSYFAAAVALFALLRKKYFSFVFLIVCSILTFGKGGLFVLIGTLLANLVNSIIVKIRCIYPKTEKYLKHNVLIVIGLMLGSVLLIVSVITVFAQHEFGTFLHFYGALTGFKLAIKNPFGHGLGSAGNLVRILQDKSNFVAAETGLINMMYQIGVLPVLLFIYMFSIMVKTTNDYQRNIKNIDSFEYRVSTMFIFVPIVLLLASLFQENTLGTQCISVYMILQGSFENFDIIQEKEGNKMKDKKKIAIVTLYYNNYNYGGQLQAYAMQKVFSNNGYEAELIRFELSRNKYILQRIKDLGVIKFSKSVTRKLKYKYMNSASNFKKGQIAKFKNFDIFMDSIPHTNRIYDENSIKEIKDDYDIFVVGSDQTWNPGWWNDMLLLNFVDSKRKYSYAASIARDTLSDKENEYLKNSLSTYDGISLRESQAQKMVSKLMNLQVEHSLDPTILLSKNDWSRQAIKPKIQEEYALIYMVGNSSGYKEKIYEICKQKGLKVVSIAYAKNTYTETEELYSDEFIFDAGPSEWLGLFENASYVFTDSFHGSVFSIIFGKNFSIFERDNPNEKRNGNSRIYSFLEIMGLQNRLLKSENISIDIFNTENSVDFVDVGKKLNEKQTESLAYINEILSKER</sequence>
<dbReference type="InterPro" id="IPR007345">
    <property type="entry name" value="Polysacch_pyruvyl_Trfase"/>
</dbReference>
<keyword evidence="3" id="KW-0808">Transferase</keyword>
<feature type="transmembrane region" description="Helical" evidence="1">
    <location>
        <begin position="124"/>
        <end position="142"/>
    </location>
</feature>
<keyword evidence="1" id="KW-1133">Transmembrane helix</keyword>
<feature type="transmembrane region" description="Helical" evidence="1">
    <location>
        <begin position="68"/>
        <end position="87"/>
    </location>
</feature>
<evidence type="ECO:0000313" key="3">
    <source>
        <dbReference type="EMBL" id="BCB22839.1"/>
    </source>
</evidence>
<keyword evidence="1" id="KW-0812">Transmembrane</keyword>
<dbReference type="EMBL" id="LC528617">
    <property type="protein sequence ID" value="BCB22839.1"/>
    <property type="molecule type" value="Genomic_DNA"/>
</dbReference>